<feature type="compositionally biased region" description="Gly residues" evidence="5">
    <location>
        <begin position="538"/>
        <end position="547"/>
    </location>
</feature>
<feature type="compositionally biased region" description="Low complexity" evidence="5">
    <location>
        <begin position="527"/>
        <end position="537"/>
    </location>
</feature>
<accession>A0A2X0N3E0</accession>
<feature type="domain" description="MHD" evidence="6">
    <location>
        <begin position="753"/>
        <end position="1008"/>
    </location>
</feature>
<dbReference type="GO" id="GO:0005737">
    <property type="term" value="C:cytoplasm"/>
    <property type="evidence" value="ECO:0007669"/>
    <property type="project" value="TreeGrafter"/>
</dbReference>
<dbReference type="PANTHER" id="PTHR23065">
    <property type="entry name" value="PROLINE-SERINE-THREONINE PHOSPHATASE INTERACTING PROTEIN 1"/>
    <property type="match status" value="1"/>
</dbReference>
<keyword evidence="2" id="KW-0963">Cytoplasm</keyword>
<dbReference type="InterPro" id="IPR027267">
    <property type="entry name" value="AH/BAR_dom_sf"/>
</dbReference>
<protein>
    <submittedName>
        <fullName evidence="7">BQ5605_C032g11074 protein</fullName>
    </submittedName>
</protein>
<feature type="compositionally biased region" description="Low complexity" evidence="5">
    <location>
        <begin position="485"/>
        <end position="501"/>
    </location>
</feature>
<evidence type="ECO:0000256" key="2">
    <source>
        <dbReference type="ARBA" id="ARBA00022490"/>
    </source>
</evidence>
<feature type="region of interest" description="Disordered" evidence="5">
    <location>
        <begin position="634"/>
        <end position="676"/>
    </location>
</feature>
<dbReference type="GO" id="GO:0005886">
    <property type="term" value="C:plasma membrane"/>
    <property type="evidence" value="ECO:0007669"/>
    <property type="project" value="TreeGrafter"/>
</dbReference>
<feature type="compositionally biased region" description="Polar residues" evidence="5">
    <location>
        <begin position="637"/>
        <end position="651"/>
    </location>
</feature>
<dbReference type="Gene3D" id="1.20.1270.60">
    <property type="entry name" value="Arfaptin homology (AH) domain/BAR domain"/>
    <property type="match status" value="1"/>
</dbReference>
<dbReference type="Proteomes" id="UP000249464">
    <property type="component" value="Unassembled WGS sequence"/>
</dbReference>
<dbReference type="SUPFAM" id="SSF103657">
    <property type="entry name" value="BAR/IMD domain-like"/>
    <property type="match status" value="1"/>
</dbReference>
<sequence length="1008" mass="106795">MSSTIYQDSFVNARPGAPYHAVTARLSLARALTQDLASYYHERALVEDAYVKSLQKLSTRLHQAGSHTVFASIDELGLDSRERQRQLGAWHVVRVRLEVEVNELAQQHETWRRKTVEEVETPLRQSLSKPEWARWQQGEASLGSTVREYESTLDKVQKVSSSHSILLLMFGSGSGLRLTSSATLLPRRSSRISSVSHPLRAVIRNSYTVLAPVDNLLPFTSSKASSHQGTKPAGSTSTKLLTSQAHLATLGSSLKSAMPAFLDTSQKLDESHQLFLKEALIRSGTFTSDLGRDRMEAGEGLLNTVLGVDEQAEIQGWSLREGMKASGGGSAAASGVQSTNEFGATSATGASGYGGAIREQSIAEEPIQAPPPPLAPPAQTQDRMRASSNARSAPPPVAPLPLPSPAAPKKSGGGFKFSKVFKRDKGSSGAASSKYGTIETSNQYRGSADRQSIESRDSASVVSRPEAATSSSLLAPHAPRLDRTASGSSSLMGGSASAGAMQAPIMPTASTQNRDSLMPGGTGGLFRRASSARMGSGSKDGGQGASGSGRDEPLQEPTSSNGATVDEEGYSVPPAGYDKQPWERTAQGSNLMDDDDDDEAADTAAPLQSSSQAPAVALAPAIITEAESDRQAALEKVQSTLLSSGPASSLSRRTTRGRRDINRLSSMPGLSGATSPTIADEIPVAQAVERQHQSRETSLGSSSASPAAATTVFAPSALNRVGSPTMSSDRAMSVISTTSRFVGAADPFEHEASPGLRANIVETVNVLSKGGEVTRVMITGEVHLSYRADSSATAASPLRFRIARFDQFEKATPNTTYISPVAGGFPGEFKVLPALAAQHGSTVVVLKYQVRIGAGQEFGYNPLSVKVLWKCEPTQTKLIISYKANVLPSSSSSPFGEDEEEPLRDLEFSVPLVANVSTVQAKPAVAKWHADTHRLIFSLPEPFESGPTTEEKKLLASVGTDAQCWAQPLAVKWAIRGRLLSEVGVEMEGEGFKEVRKAVVAGKYLVAP</sequence>
<dbReference type="InterPro" id="IPR001060">
    <property type="entry name" value="FCH_dom"/>
</dbReference>
<reference evidence="7 8" key="1">
    <citation type="submission" date="2016-11" db="EMBL/GenBank/DDBJ databases">
        <authorList>
            <person name="Jaros S."/>
            <person name="Januszkiewicz K."/>
            <person name="Wedrychowicz H."/>
        </authorList>
    </citation>
    <scope>NUCLEOTIDE SEQUENCE [LARGE SCALE GENOMIC DNA]</scope>
</reference>
<feature type="compositionally biased region" description="Low complexity" evidence="5">
    <location>
        <begin position="697"/>
        <end position="706"/>
    </location>
</feature>
<evidence type="ECO:0000313" key="8">
    <source>
        <dbReference type="Proteomes" id="UP000249464"/>
    </source>
</evidence>
<dbReference type="GO" id="GO:0043226">
    <property type="term" value="C:organelle"/>
    <property type="evidence" value="ECO:0007669"/>
    <property type="project" value="UniProtKB-ARBA"/>
</dbReference>
<keyword evidence="3" id="KW-0597">Phosphoprotein</keyword>
<evidence type="ECO:0000259" key="6">
    <source>
        <dbReference type="PROSITE" id="PS51072"/>
    </source>
</evidence>
<dbReference type="GO" id="GO:0006897">
    <property type="term" value="P:endocytosis"/>
    <property type="evidence" value="ECO:0007669"/>
    <property type="project" value="UniProtKB-KW"/>
</dbReference>
<feature type="region of interest" description="Disordered" evidence="5">
    <location>
        <begin position="687"/>
        <end position="706"/>
    </location>
</feature>
<dbReference type="GO" id="GO:0007010">
    <property type="term" value="P:cytoskeleton organization"/>
    <property type="evidence" value="ECO:0007669"/>
    <property type="project" value="TreeGrafter"/>
</dbReference>
<dbReference type="STRING" id="796604.A0A2X0N3E0"/>
<name>A0A2X0N3E0_9BASI</name>
<evidence type="ECO:0000256" key="3">
    <source>
        <dbReference type="ARBA" id="ARBA00022553"/>
    </source>
</evidence>
<feature type="compositionally biased region" description="Pro residues" evidence="5">
    <location>
        <begin position="393"/>
        <end position="406"/>
    </location>
</feature>
<comment type="subcellular location">
    <subcellularLocation>
        <location evidence="1">Cytoplasm</location>
    </subcellularLocation>
</comment>
<feature type="compositionally biased region" description="Low complexity" evidence="5">
    <location>
        <begin position="602"/>
        <end position="614"/>
    </location>
</feature>
<dbReference type="Pfam" id="PF10291">
    <property type="entry name" value="muHD"/>
    <property type="match status" value="1"/>
</dbReference>
<feature type="compositionally biased region" description="Basic and acidic residues" evidence="5">
    <location>
        <begin position="447"/>
        <end position="457"/>
    </location>
</feature>
<dbReference type="PANTHER" id="PTHR23065:SF7">
    <property type="entry name" value="NOSTRIN, ISOFORM H"/>
    <property type="match status" value="1"/>
</dbReference>
<keyword evidence="4" id="KW-0254">Endocytosis</keyword>
<keyword evidence="8" id="KW-1185">Reference proteome</keyword>
<evidence type="ECO:0000256" key="4">
    <source>
        <dbReference type="ARBA" id="ARBA00022583"/>
    </source>
</evidence>
<dbReference type="GO" id="GO:0032153">
    <property type="term" value="C:cell division site"/>
    <property type="evidence" value="ECO:0007669"/>
    <property type="project" value="TreeGrafter"/>
</dbReference>
<evidence type="ECO:0000313" key="7">
    <source>
        <dbReference type="EMBL" id="SGZ04598.1"/>
    </source>
</evidence>
<feature type="region of interest" description="Disordered" evidence="5">
    <location>
        <begin position="366"/>
        <end position="614"/>
    </location>
</feature>
<dbReference type="Pfam" id="PF00611">
    <property type="entry name" value="FCH"/>
    <property type="match status" value="1"/>
</dbReference>
<dbReference type="EMBL" id="FQNC01000067">
    <property type="protein sequence ID" value="SGZ04598.1"/>
    <property type="molecule type" value="Genomic_DNA"/>
</dbReference>
<dbReference type="InterPro" id="IPR018808">
    <property type="entry name" value="Muniscin_C"/>
</dbReference>
<gene>
    <name evidence="7" type="primary">BQ5605_C032g11074</name>
    <name evidence="7" type="ORF">BQ5605_C032G11074</name>
</gene>
<dbReference type="AlphaFoldDB" id="A0A2X0N3E0"/>
<feature type="compositionally biased region" description="Acidic residues" evidence="5">
    <location>
        <begin position="592"/>
        <end position="601"/>
    </location>
</feature>
<organism evidence="7 8">
    <name type="scientific">Microbotryum silenes-dioicae</name>
    <dbReference type="NCBI Taxonomy" id="796604"/>
    <lineage>
        <taxon>Eukaryota</taxon>
        <taxon>Fungi</taxon>
        <taxon>Dikarya</taxon>
        <taxon>Basidiomycota</taxon>
        <taxon>Pucciniomycotina</taxon>
        <taxon>Microbotryomycetes</taxon>
        <taxon>Microbotryales</taxon>
        <taxon>Microbotryaceae</taxon>
        <taxon>Microbotryum</taxon>
    </lineage>
</organism>
<dbReference type="PROSITE" id="PS51072">
    <property type="entry name" value="MHD"/>
    <property type="match status" value="1"/>
</dbReference>
<proteinExistence type="predicted"/>
<evidence type="ECO:0000256" key="1">
    <source>
        <dbReference type="ARBA" id="ARBA00004496"/>
    </source>
</evidence>
<dbReference type="InterPro" id="IPR028565">
    <property type="entry name" value="MHD"/>
</dbReference>
<evidence type="ECO:0000256" key="5">
    <source>
        <dbReference type="SAM" id="MobiDB-lite"/>
    </source>
</evidence>